<dbReference type="Pfam" id="PF12471">
    <property type="entry name" value="GTP_CH_N"/>
    <property type="match status" value="1"/>
</dbReference>
<comment type="similarity">
    <text evidence="1">Belongs to the GTP cyclohydrolase II family.</text>
</comment>
<dbReference type="InParanoid" id="A0A1C3YL56"/>
<dbReference type="Gene3D" id="3.40.50.10990">
    <property type="entry name" value="GTP cyclohydrolase II"/>
    <property type="match status" value="1"/>
</dbReference>
<evidence type="ECO:0000313" key="8">
    <source>
        <dbReference type="EMBL" id="SCB65270.1"/>
    </source>
</evidence>
<dbReference type="InterPro" id="IPR000926">
    <property type="entry name" value="RibA"/>
</dbReference>
<evidence type="ECO:0000256" key="4">
    <source>
        <dbReference type="ARBA" id="ARBA00023134"/>
    </source>
</evidence>
<dbReference type="eggNOG" id="KOG1284">
    <property type="taxonomic scope" value="Eukaryota"/>
</dbReference>
<dbReference type="AlphaFoldDB" id="A0A1C3YL56"/>
<organism evidence="8 9">
    <name type="scientific">Gibberella zeae (strain ATCC MYA-4620 / CBS 123657 / FGSC 9075 / NRRL 31084 / PH-1)</name>
    <name type="common">Wheat head blight fungus</name>
    <name type="synonym">Fusarium graminearum</name>
    <dbReference type="NCBI Taxonomy" id="229533"/>
    <lineage>
        <taxon>Eukaryota</taxon>
        <taxon>Fungi</taxon>
        <taxon>Dikarya</taxon>
        <taxon>Ascomycota</taxon>
        <taxon>Pezizomycotina</taxon>
        <taxon>Sordariomycetes</taxon>
        <taxon>Hypocreomycetidae</taxon>
        <taxon>Hypocreales</taxon>
        <taxon>Nectriaceae</taxon>
        <taxon>Fusarium</taxon>
    </lineage>
</organism>
<evidence type="ECO:0000313" key="9">
    <source>
        <dbReference type="Proteomes" id="UP000070720"/>
    </source>
</evidence>
<reference evidence="9" key="1">
    <citation type="journal article" date="2007" name="Science">
        <title>The Fusarium graminearum genome reveals a link between localized polymorphism and pathogen specialization.</title>
        <authorList>
            <person name="Cuomo C.A."/>
            <person name="Gueldener U."/>
            <person name="Xu J.-R."/>
            <person name="Trail F."/>
            <person name="Turgeon B.G."/>
            <person name="Di Pietro A."/>
            <person name="Walton J.D."/>
            <person name="Ma L.-J."/>
            <person name="Baker S.E."/>
            <person name="Rep M."/>
            <person name="Adam G."/>
            <person name="Antoniw J."/>
            <person name="Baldwin T."/>
            <person name="Calvo S.E."/>
            <person name="Chang Y.-L."/>
            <person name="DeCaprio D."/>
            <person name="Gale L.R."/>
            <person name="Gnerre S."/>
            <person name="Goswami R.S."/>
            <person name="Hammond-Kosack K."/>
            <person name="Harris L.J."/>
            <person name="Hilburn K."/>
            <person name="Kennell J.C."/>
            <person name="Kroken S."/>
            <person name="Magnuson J.K."/>
            <person name="Mannhaupt G."/>
            <person name="Mauceli E.W."/>
            <person name="Mewes H.-W."/>
            <person name="Mitterbauer R."/>
            <person name="Muehlbauer G."/>
            <person name="Muensterkoetter M."/>
            <person name="Nelson D."/>
            <person name="O'Donnell K."/>
            <person name="Ouellet T."/>
            <person name="Qi W."/>
            <person name="Quesneville H."/>
            <person name="Roncero M.I.G."/>
            <person name="Seong K.-Y."/>
            <person name="Tetko I.V."/>
            <person name="Urban M."/>
            <person name="Waalwijk C."/>
            <person name="Ward T.J."/>
            <person name="Yao J."/>
            <person name="Birren B.W."/>
            <person name="Kistler H.C."/>
        </authorList>
    </citation>
    <scope>NUCLEOTIDE SEQUENCE [LARGE SCALE GENOMIC DNA]</scope>
    <source>
        <strain evidence="9">ATCC MYA-4620 / CBS 123657 / FGSC 9075 / NRRL 31084 / PH-1</strain>
    </source>
</reference>
<dbReference type="EMBL" id="HG970335">
    <property type="protein sequence ID" value="SCB65270.1"/>
    <property type="molecule type" value="Genomic_DNA"/>
</dbReference>
<dbReference type="InterPro" id="IPR032677">
    <property type="entry name" value="GTP_cyclohydro_II"/>
</dbReference>
<feature type="compositionally biased region" description="Polar residues" evidence="5">
    <location>
        <begin position="168"/>
        <end position="177"/>
    </location>
</feature>
<dbReference type="SUPFAM" id="SSF142695">
    <property type="entry name" value="RibA-like"/>
    <property type="match status" value="1"/>
</dbReference>
<sequence>MTVCCRARVTTSSADRSSCCSALQSPLSLFLFNNKLSLLFSFSIRFLSHLSHLCIQLFAIACTGPRLPYRHAFNTTLTTSFSKPVIMAANDQQSDMLEALQEIQRTQALLVNAVESLSGRSIDEATGDHAKNNNGDLGSGEDANDGETPSVELPIASGDKLKAPAPPSTAQRQQGLTSRIILTTYPKQIGINPLPMDWGNSDPVKRGPIVVSRAATSIRRRNAVGGYLAHGGSYSIYYALAVASKELDSDHRPDFTNTEPAANIGPFPQWGDHKKIVAMDPWGHLAPWLFKDTIEKDNVDIRPTIAITKAHMKLPELAESVKAGRLVPDGKVCLNDQGELAVTKFAVEPVWYLPGVAERFGIDEATLRRSLFEHTGGSYPELITRGDIKVFLPPIGGLTVYCFGDPAKMSDESVKLSLRIHDECNGSDVFGSDICTCRPYLIFGIEEAVKEAQNGGSGVVIYFRKEGRALGEVTKVMVYNARKRGADRASDYFKRTENIAGVKDMRFQALMPDILHWLGIKKIDRMLSMSNMKHDAIVGQGIPIHERVELPEELIPADSRVEIDAKITAGYFTTGKRMTTEELQAVQGRIWEDFDH</sequence>
<evidence type="ECO:0000259" key="7">
    <source>
        <dbReference type="Pfam" id="PF12471"/>
    </source>
</evidence>
<dbReference type="GO" id="GO:0005525">
    <property type="term" value="F:GTP binding"/>
    <property type="evidence" value="ECO:0007669"/>
    <property type="project" value="UniProtKB-KW"/>
</dbReference>
<protein>
    <submittedName>
        <fullName evidence="8">Chromosome 4, complete genome</fullName>
    </submittedName>
</protein>
<dbReference type="GO" id="GO:0009231">
    <property type="term" value="P:riboflavin biosynthetic process"/>
    <property type="evidence" value="ECO:0007669"/>
    <property type="project" value="InterPro"/>
</dbReference>
<dbReference type="PANTHER" id="PTHR47259">
    <property type="match status" value="1"/>
</dbReference>
<evidence type="ECO:0000256" key="3">
    <source>
        <dbReference type="ARBA" id="ARBA00022801"/>
    </source>
</evidence>
<dbReference type="VEuPathDB" id="FungiDB:FGRAMPH1_01G24907"/>
<dbReference type="Proteomes" id="UP000070720">
    <property type="component" value="Chromosome 4"/>
</dbReference>
<dbReference type="CDD" id="cd00641">
    <property type="entry name" value="GTP_cyclohydro2"/>
    <property type="match status" value="1"/>
</dbReference>
<dbReference type="Pfam" id="PF00925">
    <property type="entry name" value="GTP_cyclohydro2"/>
    <property type="match status" value="1"/>
</dbReference>
<gene>
    <name evidence="8" type="ORF">FGRAMPH1_01T24907</name>
</gene>
<feature type="compositionally biased region" description="Basic and acidic residues" evidence="5">
    <location>
        <begin position="121"/>
        <end position="131"/>
    </location>
</feature>
<dbReference type="STRING" id="229533.A0A1C3YL56"/>
<reference evidence="9" key="2">
    <citation type="journal article" date="2010" name="Nature">
        <title>Comparative genomics reveals mobile pathogenicity chromosomes in Fusarium.</title>
        <authorList>
            <person name="Ma L.J."/>
            <person name="van der Does H.C."/>
            <person name="Borkovich K.A."/>
            <person name="Coleman J.J."/>
            <person name="Daboussi M.J."/>
            <person name="Di Pietro A."/>
            <person name="Dufresne M."/>
            <person name="Freitag M."/>
            <person name="Grabherr M."/>
            <person name="Henrissat B."/>
            <person name="Houterman P.M."/>
            <person name="Kang S."/>
            <person name="Shim W.B."/>
            <person name="Woloshuk C."/>
            <person name="Xie X."/>
            <person name="Xu J.R."/>
            <person name="Antoniw J."/>
            <person name="Baker S.E."/>
            <person name="Bluhm B.H."/>
            <person name="Breakspear A."/>
            <person name="Brown D.W."/>
            <person name="Butchko R.A."/>
            <person name="Chapman S."/>
            <person name="Coulson R."/>
            <person name="Coutinho P.M."/>
            <person name="Danchin E.G."/>
            <person name="Diener A."/>
            <person name="Gale L.R."/>
            <person name="Gardiner D.M."/>
            <person name="Goff S."/>
            <person name="Hammond-Kosack K.E."/>
            <person name="Hilburn K."/>
            <person name="Hua-Van A."/>
            <person name="Jonkers W."/>
            <person name="Kazan K."/>
            <person name="Kodira C.D."/>
            <person name="Koehrsen M."/>
            <person name="Kumar L."/>
            <person name="Lee Y.H."/>
            <person name="Li L."/>
            <person name="Manners J.M."/>
            <person name="Miranda-Saavedra D."/>
            <person name="Mukherjee M."/>
            <person name="Park G."/>
            <person name="Park J."/>
            <person name="Park S.Y."/>
            <person name="Proctor R.H."/>
            <person name="Regev A."/>
            <person name="Ruiz-Roldan M.C."/>
            <person name="Sain D."/>
            <person name="Sakthikumar S."/>
            <person name="Sykes S."/>
            <person name="Schwartz D.C."/>
            <person name="Turgeon B.G."/>
            <person name="Wapinski I."/>
            <person name="Yoder O."/>
            <person name="Young S."/>
            <person name="Zeng Q."/>
            <person name="Zhou S."/>
            <person name="Galagan J."/>
            <person name="Cuomo C.A."/>
            <person name="Kistler H.C."/>
            <person name="Rep M."/>
        </authorList>
    </citation>
    <scope>GENOME REANNOTATION</scope>
    <source>
        <strain evidence="9">ATCC MYA-4620 / CBS 123657 / FGSC 9075 / NRRL 31084 / PH-1</strain>
    </source>
</reference>
<dbReference type="NCBIfam" id="NF005536">
    <property type="entry name" value="PRK07198.1"/>
    <property type="match status" value="1"/>
</dbReference>
<evidence type="ECO:0000256" key="2">
    <source>
        <dbReference type="ARBA" id="ARBA00022741"/>
    </source>
</evidence>
<keyword evidence="4" id="KW-0342">GTP-binding</keyword>
<dbReference type="GO" id="GO:0003935">
    <property type="term" value="F:GTP cyclohydrolase II activity"/>
    <property type="evidence" value="ECO:0007669"/>
    <property type="project" value="InterPro"/>
</dbReference>
<evidence type="ECO:0000256" key="5">
    <source>
        <dbReference type="SAM" id="MobiDB-lite"/>
    </source>
</evidence>
<keyword evidence="2" id="KW-0547">Nucleotide-binding</keyword>
<evidence type="ECO:0000256" key="1">
    <source>
        <dbReference type="ARBA" id="ARBA00008131"/>
    </source>
</evidence>
<feature type="domain" description="GTP cyclohydrolase II" evidence="6">
    <location>
        <begin position="415"/>
        <end position="548"/>
    </location>
</feature>
<name>A0A1C3YL56_GIBZE</name>
<keyword evidence="9" id="KW-1185">Reference proteome</keyword>
<dbReference type="InterPro" id="IPR036144">
    <property type="entry name" value="RibA-like_sf"/>
</dbReference>
<proteinExistence type="inferred from homology"/>
<accession>A0A1C3YL56</accession>
<reference evidence="8 9" key="3">
    <citation type="journal article" date="2015" name="BMC Genomics">
        <title>The completed genome sequence of the pathogenic ascomycete fungus Fusarium graminearum.</title>
        <authorList>
            <person name="King R."/>
            <person name="Urban M."/>
            <person name="Hammond-Kosack M.C."/>
            <person name="Hassani-Pak K."/>
            <person name="Hammond-Kosack K.E."/>
        </authorList>
    </citation>
    <scope>NUCLEOTIDE SEQUENCE [LARGE SCALE GENOMIC DNA]</scope>
    <source>
        <strain evidence="9">ATCC MYA-4620 / CBS 123657 / FGSC 9075 / NRRL 31084 / PH-1</strain>
    </source>
</reference>
<keyword evidence="3" id="KW-0378">Hydrolase</keyword>
<dbReference type="PANTHER" id="PTHR47259:SF2">
    <property type="entry name" value="URACIL-REGULATED PROTEIN 1"/>
    <property type="match status" value="1"/>
</dbReference>
<dbReference type="InterPro" id="IPR022163">
    <property type="entry name" value="GTP_CH_N"/>
</dbReference>
<feature type="domain" description="GTP cyclohydrolase N-terminal" evidence="7">
    <location>
        <begin position="179"/>
        <end position="374"/>
    </location>
</feature>
<feature type="region of interest" description="Disordered" evidence="5">
    <location>
        <begin position="121"/>
        <end position="177"/>
    </location>
</feature>
<evidence type="ECO:0000259" key="6">
    <source>
        <dbReference type="Pfam" id="PF00925"/>
    </source>
</evidence>